<dbReference type="EMBL" id="BARS01011158">
    <property type="protein sequence ID" value="GAF99377.1"/>
    <property type="molecule type" value="Genomic_DNA"/>
</dbReference>
<proteinExistence type="predicted"/>
<dbReference type="AlphaFoldDB" id="X0UG40"/>
<comment type="caution">
    <text evidence="1">The sequence shown here is derived from an EMBL/GenBank/DDBJ whole genome shotgun (WGS) entry which is preliminary data.</text>
</comment>
<organism evidence="1">
    <name type="scientific">marine sediment metagenome</name>
    <dbReference type="NCBI Taxonomy" id="412755"/>
    <lineage>
        <taxon>unclassified sequences</taxon>
        <taxon>metagenomes</taxon>
        <taxon>ecological metagenomes</taxon>
    </lineage>
</organism>
<sequence>GSVVHELIHSGTLARLVQERIAAVDIELTITSE</sequence>
<reference evidence="1" key="1">
    <citation type="journal article" date="2014" name="Front. Microbiol.">
        <title>High frequency of phylogenetically diverse reductive dehalogenase-homologous genes in deep subseafloor sedimentary metagenomes.</title>
        <authorList>
            <person name="Kawai M."/>
            <person name="Futagami T."/>
            <person name="Toyoda A."/>
            <person name="Takaki Y."/>
            <person name="Nishi S."/>
            <person name="Hori S."/>
            <person name="Arai W."/>
            <person name="Tsubouchi T."/>
            <person name="Morono Y."/>
            <person name="Uchiyama I."/>
            <person name="Ito T."/>
            <person name="Fujiyama A."/>
            <person name="Inagaki F."/>
            <person name="Takami H."/>
        </authorList>
    </citation>
    <scope>NUCLEOTIDE SEQUENCE</scope>
    <source>
        <strain evidence="1">Expedition CK06-06</strain>
    </source>
</reference>
<evidence type="ECO:0000313" key="1">
    <source>
        <dbReference type="EMBL" id="GAF99377.1"/>
    </source>
</evidence>
<protein>
    <submittedName>
        <fullName evidence="1">Uncharacterized protein</fullName>
    </submittedName>
</protein>
<name>X0UG40_9ZZZZ</name>
<accession>X0UG40</accession>
<gene>
    <name evidence="1" type="ORF">S01H1_20401</name>
</gene>
<feature type="non-terminal residue" evidence="1">
    <location>
        <position position="1"/>
    </location>
</feature>